<keyword evidence="2" id="KW-1185">Reference proteome</keyword>
<proteinExistence type="predicted"/>
<dbReference type="Gene3D" id="1.10.10.60">
    <property type="entry name" value="Homeodomain-like"/>
    <property type="match status" value="1"/>
</dbReference>
<organism evidence="1 2">
    <name type="scientific">Xenorhabdus stockiae</name>
    <dbReference type="NCBI Taxonomy" id="351614"/>
    <lineage>
        <taxon>Bacteria</taxon>
        <taxon>Pseudomonadati</taxon>
        <taxon>Pseudomonadota</taxon>
        <taxon>Gammaproteobacteria</taxon>
        <taxon>Enterobacterales</taxon>
        <taxon>Morganellaceae</taxon>
        <taxon>Xenorhabdus</taxon>
    </lineage>
</organism>
<evidence type="ECO:0000313" key="1">
    <source>
        <dbReference type="EMBL" id="PHM63971.1"/>
    </source>
</evidence>
<evidence type="ECO:0000313" key="2">
    <source>
        <dbReference type="Proteomes" id="UP000222366"/>
    </source>
</evidence>
<sequence>MARPTKYQEAYAEQARKLCLLGYTDKELADFFEVSESTLNNWKHDHPEFLESLKKGKQVADGEVAAKLFHRATGYEHAEDDIRVVEGKIVITPTVKHYPPDTTAAIFWLKNRQKDNWRDKIDHGVEGAVDVHVLPPLKKLFDDEQ</sequence>
<gene>
    <name evidence="1" type="ORF">Xsto_03501</name>
</gene>
<dbReference type="EMBL" id="NJAJ01000041">
    <property type="protein sequence ID" value="PHM63971.1"/>
    <property type="molecule type" value="Genomic_DNA"/>
</dbReference>
<comment type="caution">
    <text evidence="1">The sequence shown here is derived from an EMBL/GenBank/DDBJ whole genome shotgun (WGS) entry which is preliminary data.</text>
</comment>
<protein>
    <submittedName>
        <fullName evidence="1">Terminase</fullName>
    </submittedName>
</protein>
<dbReference type="RefSeq" id="WP_099125869.1">
    <property type="nucleotide sequence ID" value="NZ_CAWNRH010000117.1"/>
</dbReference>
<dbReference type="Proteomes" id="UP000222366">
    <property type="component" value="Unassembled WGS sequence"/>
</dbReference>
<accession>A0A2D0KKK8</accession>
<name>A0A2D0KKK8_9GAMM</name>
<reference evidence="1 2" key="1">
    <citation type="journal article" date="2017" name="Nat. Microbiol.">
        <title>Natural product diversity associated with the nematode symbionts Photorhabdus and Xenorhabdus.</title>
        <authorList>
            <person name="Tobias N.J."/>
            <person name="Wolff H."/>
            <person name="Djahanschiri B."/>
            <person name="Grundmann F."/>
            <person name="Kronenwerth M."/>
            <person name="Shi Y.M."/>
            <person name="Simonyi S."/>
            <person name="Grun P."/>
            <person name="Shapiro-Ilan D."/>
            <person name="Pidot S.J."/>
            <person name="Stinear T.P."/>
            <person name="Ebersberger I."/>
            <person name="Bode H.B."/>
        </authorList>
    </citation>
    <scope>NUCLEOTIDE SEQUENCE [LARGE SCALE GENOMIC DNA]</scope>
    <source>
        <strain evidence="1 2">DSM 17904</strain>
    </source>
</reference>
<dbReference type="AlphaFoldDB" id="A0A2D0KKK8"/>